<dbReference type="AlphaFoldDB" id="A0A0E9UXZ9"/>
<feature type="chain" id="PRO_5007401676" evidence="1">
    <location>
        <begin position="18"/>
        <end position="40"/>
    </location>
</feature>
<keyword evidence="1" id="KW-0732">Signal</keyword>
<protein>
    <submittedName>
        <fullName evidence="2">Uncharacterized protein</fullName>
    </submittedName>
</protein>
<dbReference type="EMBL" id="GBXM01033781">
    <property type="protein sequence ID" value="JAH74796.1"/>
    <property type="molecule type" value="Transcribed_RNA"/>
</dbReference>
<dbReference type="EMBL" id="GBXM01038502">
    <property type="protein sequence ID" value="JAH70075.1"/>
    <property type="molecule type" value="Transcribed_RNA"/>
</dbReference>
<organism evidence="2">
    <name type="scientific">Anguilla anguilla</name>
    <name type="common">European freshwater eel</name>
    <name type="synonym">Muraena anguilla</name>
    <dbReference type="NCBI Taxonomy" id="7936"/>
    <lineage>
        <taxon>Eukaryota</taxon>
        <taxon>Metazoa</taxon>
        <taxon>Chordata</taxon>
        <taxon>Craniata</taxon>
        <taxon>Vertebrata</taxon>
        <taxon>Euteleostomi</taxon>
        <taxon>Actinopterygii</taxon>
        <taxon>Neopterygii</taxon>
        <taxon>Teleostei</taxon>
        <taxon>Anguilliformes</taxon>
        <taxon>Anguillidae</taxon>
        <taxon>Anguilla</taxon>
    </lineage>
</organism>
<name>A0A0E9UXZ9_ANGAN</name>
<reference evidence="2" key="1">
    <citation type="submission" date="2014-11" db="EMBL/GenBank/DDBJ databases">
        <authorList>
            <person name="Amaro Gonzalez C."/>
        </authorList>
    </citation>
    <scope>NUCLEOTIDE SEQUENCE</scope>
</reference>
<evidence type="ECO:0000256" key="1">
    <source>
        <dbReference type="SAM" id="SignalP"/>
    </source>
</evidence>
<reference evidence="2" key="2">
    <citation type="journal article" date="2015" name="Fish Shellfish Immunol.">
        <title>Early steps in the European eel (Anguilla anguilla)-Vibrio vulnificus interaction in the gills: Role of the RtxA13 toxin.</title>
        <authorList>
            <person name="Callol A."/>
            <person name="Pajuelo D."/>
            <person name="Ebbesson L."/>
            <person name="Teles M."/>
            <person name="MacKenzie S."/>
            <person name="Amaro C."/>
        </authorList>
    </citation>
    <scope>NUCLEOTIDE SEQUENCE</scope>
</reference>
<proteinExistence type="predicted"/>
<feature type="signal peptide" evidence="1">
    <location>
        <begin position="1"/>
        <end position="17"/>
    </location>
</feature>
<accession>A0A0E9UXZ9</accession>
<evidence type="ECO:0000313" key="2">
    <source>
        <dbReference type="EMBL" id="JAH70075.1"/>
    </source>
</evidence>
<sequence length="40" mass="4365">MLSQAPHLVLILTLSATQMTPLSQTLRKCSNLTCSILYSS</sequence>